<reference evidence="12" key="1">
    <citation type="submission" date="2022-06" db="EMBL/GenBank/DDBJ databases">
        <authorList>
            <person name="Berger JAMES D."/>
            <person name="Berger JAMES D."/>
        </authorList>
    </citation>
    <scope>NUCLEOTIDE SEQUENCE [LARGE SCALE GENOMIC DNA]</scope>
</reference>
<keyword evidence="3" id="KW-0479">Metal-binding</keyword>
<dbReference type="Pfam" id="PF00096">
    <property type="entry name" value="zf-C2H2"/>
    <property type="match status" value="2"/>
</dbReference>
<proteinExistence type="inferred from homology"/>
<dbReference type="InterPro" id="IPR036236">
    <property type="entry name" value="Znf_C2H2_sf"/>
</dbReference>
<feature type="region of interest" description="Disordered" evidence="10">
    <location>
        <begin position="621"/>
        <end position="648"/>
    </location>
</feature>
<feature type="compositionally biased region" description="Polar residues" evidence="10">
    <location>
        <begin position="795"/>
        <end position="808"/>
    </location>
</feature>
<keyword evidence="5 9" id="KW-0863">Zinc-finger</keyword>
<comment type="subcellular location">
    <subcellularLocation>
        <location evidence="1">Nucleus</location>
    </subcellularLocation>
</comment>
<evidence type="ECO:0000256" key="2">
    <source>
        <dbReference type="ARBA" id="ARBA00010831"/>
    </source>
</evidence>
<feature type="region of interest" description="Disordered" evidence="10">
    <location>
        <begin position="750"/>
        <end position="811"/>
    </location>
</feature>
<feature type="domain" description="C2H2-type" evidence="11">
    <location>
        <begin position="217"/>
        <end position="246"/>
    </location>
</feature>
<dbReference type="PANTHER" id="PTHR45718">
    <property type="entry name" value="TRANSCRIPTIONAL ACTIVATOR CUBITUS INTERRUPTUS"/>
    <property type="match status" value="1"/>
</dbReference>
<dbReference type="FunFam" id="3.30.160.60:FF:000041">
    <property type="entry name" value="Zinc finger protein ZIC 1"/>
    <property type="match status" value="1"/>
</dbReference>
<keyword evidence="6" id="KW-0862">Zinc</keyword>
<dbReference type="GO" id="GO:0000978">
    <property type="term" value="F:RNA polymerase II cis-regulatory region sequence-specific DNA binding"/>
    <property type="evidence" value="ECO:0007669"/>
    <property type="project" value="TreeGrafter"/>
</dbReference>
<dbReference type="GO" id="GO:0005634">
    <property type="term" value="C:nucleus"/>
    <property type="evidence" value="ECO:0007669"/>
    <property type="project" value="UniProtKB-SubCell"/>
</dbReference>
<accession>A0AA85K8L0</accession>
<sequence length="1106" mass="126213">MSNTHHNLYHQTLGRIKQQSNYTTSTPISPPINTTNNHTSEEEGEENFLMPPYSINSAICTGLYNMPPNLLNNRLSTSQQIASTTLTSIPTCETRRNASNNNNTGELYYCQWVDPVPTVPGSLPKPCSRVFDSVTEIVNHITLEHVGGPEQLDHTCYWKDCVREGKPFKAKYKLVNHIRVHTGEKPFPCPFTGCMKVFARSENLKIHKRTHTGEKPFVCEFEGCDRRFANSSDRKKHMHVHMNDKPYFCRFKGCDKSYTHPSSLRKHLRVHYLSPNEALNPADFDTHSNSSDTMITNTNNNNNNNHINNNNNNGVNQLNTNETRTCHSLTNNIKLTTNSTDYIKRDLNHSTRNTDNYYSIMNRQSEDHKHTTNNTSASTISSINIINKIRKKSRESPLEASDHSSFRKSSCRKRHYSSRNEYNADNFPNFNSITTTTTDIHNSSVNVVRSSTSQDFISQLAAVVCGPADREFKFQRNTQMFNDFQQTIQQQQQQQQSEHPSSHFRNEQNIWEHLVNEMPDINSNNSNNNNNDNYKKSLSTSAYLTSSYTNESYSPISRAYSSLNFGAALPTIQQMTPPSPITISDNNAQQSLDNLKVKSELLQLNRPFELHNVINNNNNNGISNSSYLNEQSHQEHQPTHSLHQSTQRQMNEYTTQNLFQANDFLIESQKTFDMTRNAYHNNHNNSQHREQVNNSLSPTSTQLYHSDSHPPHSHPNFQHQVMNSSPKLYDHLYPLDTSFLYTCNNNSQLLHHQQQRPQHHQPQEEHQPPQQLIQGLLLSHQHQHHQQQQQQQQHSGYSETSHQSNSTDSDLESASILFRNSSFVNMTTSCVTSCTTTNNNILITNVNTLPTLTTCTTTSLTTPMTNSLNDSHNPIKFKEEQIEINSSCSSKMTSQSIPESTMPFPVITNWLSLNTKEESAAFINCDNKWSALNNNSTENTNIPNNDNDKEMTSNEHICSPVENQLTCSDNFENISSSNNAVTRIPTTTTTTTTNDNMKSDDITVLTKTKVKESVITPFVSNYAFSSYALKSSNEDLHNRLNDEEQQQSMEIHECGRRLTETYYSQMNDCYTTSPSNPLIRSNTNNNNNNSNNNNRKNNNFDILQVT</sequence>
<dbReference type="AlphaFoldDB" id="A0AA85K8L0"/>
<evidence type="ECO:0000313" key="12">
    <source>
        <dbReference type="Proteomes" id="UP000050795"/>
    </source>
</evidence>
<name>A0AA85K8L0_TRIRE</name>
<feature type="region of interest" description="Disordered" evidence="10">
    <location>
        <begin position="1073"/>
        <end position="1106"/>
    </location>
</feature>
<evidence type="ECO:0000256" key="4">
    <source>
        <dbReference type="ARBA" id="ARBA00022737"/>
    </source>
</evidence>
<feature type="domain" description="C2H2-type" evidence="11">
    <location>
        <begin position="247"/>
        <end position="271"/>
    </location>
</feature>
<feature type="compositionally biased region" description="Low complexity" evidence="10">
    <location>
        <begin position="1082"/>
        <end position="1099"/>
    </location>
</feature>
<protein>
    <recommendedName>
        <fullName evidence="11">C2H2-type domain-containing protein</fullName>
    </recommendedName>
</protein>
<organism evidence="12 13">
    <name type="scientific">Trichobilharzia regenti</name>
    <name type="common">Nasal bird schistosome</name>
    <dbReference type="NCBI Taxonomy" id="157069"/>
    <lineage>
        <taxon>Eukaryota</taxon>
        <taxon>Metazoa</taxon>
        <taxon>Spiralia</taxon>
        <taxon>Lophotrochozoa</taxon>
        <taxon>Platyhelminthes</taxon>
        <taxon>Trematoda</taxon>
        <taxon>Digenea</taxon>
        <taxon>Strigeidida</taxon>
        <taxon>Schistosomatoidea</taxon>
        <taxon>Schistosomatidae</taxon>
        <taxon>Trichobilharzia</taxon>
    </lineage>
</organism>
<dbReference type="PROSITE" id="PS50157">
    <property type="entry name" value="ZINC_FINGER_C2H2_2"/>
    <property type="match status" value="4"/>
</dbReference>
<feature type="compositionally biased region" description="Polar residues" evidence="10">
    <location>
        <begin position="639"/>
        <end position="648"/>
    </location>
</feature>
<keyword evidence="7" id="KW-0238">DNA-binding</keyword>
<feature type="compositionally biased region" description="Basic and acidic residues" evidence="10">
    <location>
        <begin position="394"/>
        <end position="405"/>
    </location>
</feature>
<dbReference type="FunFam" id="3.30.160.60:FF:000035">
    <property type="entry name" value="Zinc finger protein ZIC 1"/>
    <property type="match status" value="1"/>
</dbReference>
<dbReference type="InterPro" id="IPR056436">
    <property type="entry name" value="Znf-C2H2_ZIC1-5/GLI1-3-like"/>
</dbReference>
<feature type="region of interest" description="Disordered" evidence="10">
    <location>
        <begin position="933"/>
        <end position="953"/>
    </location>
</feature>
<feature type="region of interest" description="Disordered" evidence="10">
    <location>
        <begin position="13"/>
        <end position="46"/>
    </location>
</feature>
<evidence type="ECO:0000256" key="7">
    <source>
        <dbReference type="ARBA" id="ARBA00023125"/>
    </source>
</evidence>
<evidence type="ECO:0000256" key="10">
    <source>
        <dbReference type="SAM" id="MobiDB-lite"/>
    </source>
</evidence>
<dbReference type="InterPro" id="IPR043359">
    <property type="entry name" value="GLI-like"/>
</dbReference>
<feature type="compositionally biased region" description="Polar residues" evidence="10">
    <location>
        <begin position="692"/>
        <end position="704"/>
    </location>
</feature>
<dbReference type="Pfam" id="PF23561">
    <property type="entry name" value="zf-C2H2_15"/>
    <property type="match status" value="1"/>
</dbReference>
<keyword evidence="4" id="KW-0677">Repeat</keyword>
<evidence type="ECO:0000256" key="5">
    <source>
        <dbReference type="ARBA" id="ARBA00022771"/>
    </source>
</evidence>
<dbReference type="FunFam" id="3.30.160.60:FF:000031">
    <property type="entry name" value="GLI family zinc finger 3"/>
    <property type="match status" value="1"/>
</dbReference>
<evidence type="ECO:0000256" key="3">
    <source>
        <dbReference type="ARBA" id="ARBA00022723"/>
    </source>
</evidence>
<feature type="region of interest" description="Disordered" evidence="10">
    <location>
        <begin position="392"/>
        <end position="412"/>
    </location>
</feature>
<comment type="similarity">
    <text evidence="2">Belongs to the GLI C2H2-type zinc-finger protein family.</text>
</comment>
<dbReference type="GO" id="GO:0008270">
    <property type="term" value="F:zinc ion binding"/>
    <property type="evidence" value="ECO:0007669"/>
    <property type="project" value="UniProtKB-KW"/>
</dbReference>
<evidence type="ECO:0000256" key="1">
    <source>
        <dbReference type="ARBA" id="ARBA00004123"/>
    </source>
</evidence>
<keyword evidence="8" id="KW-0539">Nucleus</keyword>
<dbReference type="Proteomes" id="UP000050795">
    <property type="component" value="Unassembled WGS sequence"/>
</dbReference>
<feature type="compositionally biased region" description="Low complexity" evidence="10">
    <location>
        <begin position="23"/>
        <end position="38"/>
    </location>
</feature>
<dbReference type="PROSITE" id="PS00028">
    <property type="entry name" value="ZINC_FINGER_C2H2_1"/>
    <property type="match status" value="3"/>
</dbReference>
<feature type="compositionally biased region" description="Low complexity" evidence="10">
    <location>
        <begin position="933"/>
        <end position="945"/>
    </location>
</feature>
<evidence type="ECO:0000259" key="11">
    <source>
        <dbReference type="PROSITE" id="PS50157"/>
    </source>
</evidence>
<evidence type="ECO:0000256" key="9">
    <source>
        <dbReference type="PROSITE-ProRule" id="PRU00042"/>
    </source>
</evidence>
<dbReference type="PANTHER" id="PTHR45718:SF8">
    <property type="entry name" value="GLIS FAMILY ZINC FINGER 2"/>
    <property type="match status" value="1"/>
</dbReference>
<dbReference type="SUPFAM" id="SSF57667">
    <property type="entry name" value="beta-beta-alpha zinc fingers"/>
    <property type="match status" value="2"/>
</dbReference>
<dbReference type="InterPro" id="IPR041643">
    <property type="entry name" value="Znf_ZIC"/>
</dbReference>
<reference evidence="13" key="2">
    <citation type="submission" date="2023-11" db="UniProtKB">
        <authorList>
            <consortium name="WormBaseParasite"/>
        </authorList>
    </citation>
    <scope>IDENTIFICATION</scope>
</reference>
<dbReference type="GO" id="GO:0000981">
    <property type="term" value="F:DNA-binding transcription factor activity, RNA polymerase II-specific"/>
    <property type="evidence" value="ECO:0007669"/>
    <property type="project" value="TreeGrafter"/>
</dbReference>
<feature type="compositionally biased region" description="Low complexity" evidence="10">
    <location>
        <begin position="768"/>
        <end position="794"/>
    </location>
</feature>
<dbReference type="WBParaSite" id="TREG1_69420.1">
    <property type="protein sequence ID" value="TREG1_69420.1"/>
    <property type="gene ID" value="TREG1_69420"/>
</dbReference>
<evidence type="ECO:0000256" key="6">
    <source>
        <dbReference type="ARBA" id="ARBA00022833"/>
    </source>
</evidence>
<feature type="domain" description="C2H2-type" evidence="11">
    <location>
        <begin position="187"/>
        <end position="216"/>
    </location>
</feature>
<keyword evidence="12" id="KW-1185">Reference proteome</keyword>
<feature type="region of interest" description="Disordered" evidence="10">
    <location>
        <begin position="678"/>
        <end position="721"/>
    </location>
</feature>
<evidence type="ECO:0000256" key="8">
    <source>
        <dbReference type="ARBA" id="ARBA00023242"/>
    </source>
</evidence>
<dbReference type="Gene3D" id="3.30.160.60">
    <property type="entry name" value="Classic Zinc Finger"/>
    <property type="match status" value="4"/>
</dbReference>
<evidence type="ECO:0000313" key="13">
    <source>
        <dbReference type="WBParaSite" id="TREG1_69420.1"/>
    </source>
</evidence>
<dbReference type="InterPro" id="IPR013087">
    <property type="entry name" value="Znf_C2H2_type"/>
</dbReference>
<dbReference type="Pfam" id="PF18366">
    <property type="entry name" value="zf_ZIC"/>
    <property type="match status" value="1"/>
</dbReference>
<dbReference type="SMART" id="SM00355">
    <property type="entry name" value="ZnF_C2H2"/>
    <property type="match status" value="4"/>
</dbReference>
<feature type="domain" description="C2H2-type" evidence="11">
    <location>
        <begin position="159"/>
        <end position="186"/>
    </location>
</feature>